<dbReference type="PANTHER" id="PTHR11373">
    <property type="entry name" value="DEOXYNUCLEOSIDE TRIPHOSPHATE TRIPHOSPHOHYDROLASE"/>
    <property type="match status" value="1"/>
</dbReference>
<evidence type="ECO:0000313" key="3">
    <source>
        <dbReference type="EMBL" id="GMR34719.1"/>
    </source>
</evidence>
<dbReference type="InterPro" id="IPR003607">
    <property type="entry name" value="HD/PDEase_dom"/>
</dbReference>
<dbReference type="Proteomes" id="UP001328107">
    <property type="component" value="Unassembled WGS sequence"/>
</dbReference>
<dbReference type="Pfam" id="PF01966">
    <property type="entry name" value="HD"/>
    <property type="match status" value="1"/>
</dbReference>
<comment type="caution">
    <text evidence="3">The sequence shown here is derived from an EMBL/GenBank/DDBJ whole genome shotgun (WGS) entry which is preliminary data.</text>
</comment>
<feature type="non-terminal residue" evidence="3">
    <location>
        <position position="373"/>
    </location>
</feature>
<feature type="domain" description="HD/PDEase" evidence="2">
    <location>
        <begin position="19"/>
        <end position="188"/>
    </location>
</feature>
<protein>
    <recommendedName>
        <fullName evidence="2">HD/PDEase domain-containing protein</fullName>
    </recommendedName>
</protein>
<accession>A0AAN4Z7F3</accession>
<dbReference type="SMART" id="SM00471">
    <property type="entry name" value="HDc"/>
    <property type="match status" value="1"/>
</dbReference>
<gene>
    <name evidence="3" type="ORF">PMAYCL1PPCAC_04914</name>
</gene>
<dbReference type="GO" id="GO:0006203">
    <property type="term" value="P:dGTP catabolic process"/>
    <property type="evidence" value="ECO:0007669"/>
    <property type="project" value="TreeGrafter"/>
</dbReference>
<keyword evidence="4" id="KW-1185">Reference proteome</keyword>
<proteinExistence type="inferred from homology"/>
<dbReference type="InterPro" id="IPR006674">
    <property type="entry name" value="HD_domain"/>
</dbReference>
<evidence type="ECO:0000256" key="1">
    <source>
        <dbReference type="ARBA" id="ARBA00005776"/>
    </source>
</evidence>
<reference evidence="4" key="1">
    <citation type="submission" date="2022-10" db="EMBL/GenBank/DDBJ databases">
        <title>Genome assembly of Pristionchus species.</title>
        <authorList>
            <person name="Yoshida K."/>
            <person name="Sommer R.J."/>
        </authorList>
    </citation>
    <scope>NUCLEOTIDE SEQUENCE [LARGE SCALE GENOMIC DNA]</scope>
    <source>
        <strain evidence="4">RS5460</strain>
    </source>
</reference>
<organism evidence="3 4">
    <name type="scientific">Pristionchus mayeri</name>
    <dbReference type="NCBI Taxonomy" id="1317129"/>
    <lineage>
        <taxon>Eukaryota</taxon>
        <taxon>Metazoa</taxon>
        <taxon>Ecdysozoa</taxon>
        <taxon>Nematoda</taxon>
        <taxon>Chromadorea</taxon>
        <taxon>Rhabditida</taxon>
        <taxon>Rhabditina</taxon>
        <taxon>Diplogasteromorpha</taxon>
        <taxon>Diplogasteroidea</taxon>
        <taxon>Neodiplogasteridae</taxon>
        <taxon>Pristionchus</taxon>
    </lineage>
</organism>
<dbReference type="CDD" id="cd00077">
    <property type="entry name" value="HDc"/>
    <property type="match status" value="1"/>
</dbReference>
<evidence type="ECO:0000259" key="2">
    <source>
        <dbReference type="SMART" id="SM00471"/>
    </source>
</evidence>
<dbReference type="PANTHER" id="PTHR11373:SF4">
    <property type="entry name" value="DEOXYNUCLEOSIDE TRIPHOSPHATE TRIPHOSPHOHYDROLASE SAMHD1"/>
    <property type="match status" value="1"/>
</dbReference>
<dbReference type="GO" id="GO:0005634">
    <property type="term" value="C:nucleus"/>
    <property type="evidence" value="ECO:0007669"/>
    <property type="project" value="TreeGrafter"/>
</dbReference>
<sequence>LQRLRNVKMGSVHYVFPSATHTRFSHCLGTCHITQLVLERLKADASLDVTSEDVVCVSIAALCHDIGHGPYSHLYDGPFMAALGRKGEWTHEMGSKALLRRVFCNPKVETALREYLGGSDDERYKRNLEFIIEMISPLEKMLGPAGEWLPVGRPIAKSFLYDIVSNVHDGLDVDKFDYILRDAKMSGFGIRFNEDSLLRVINSIRVLPCPRLGIRRICFASKTADELLALSDSRHVLHARVYQHKTVILIDAMIVKAFIAAEPFLSFRNKKGENFPLSKIFEDYDVFCSIDDSVLQMISSSTHPDLEKARGYLQDIAERNLARRVAYVECSPNQNEKLRDIGKQCYKVAQHIQEQLVEESKTQGVTDDDVYVI</sequence>
<feature type="non-terminal residue" evidence="3">
    <location>
        <position position="1"/>
    </location>
</feature>
<dbReference type="EMBL" id="BTRK01000002">
    <property type="protein sequence ID" value="GMR34719.1"/>
    <property type="molecule type" value="Genomic_DNA"/>
</dbReference>
<dbReference type="SUPFAM" id="SSF109604">
    <property type="entry name" value="HD-domain/PDEase-like"/>
    <property type="match status" value="1"/>
</dbReference>
<dbReference type="GO" id="GO:0008832">
    <property type="term" value="F:dGTPase activity"/>
    <property type="evidence" value="ECO:0007669"/>
    <property type="project" value="TreeGrafter"/>
</dbReference>
<dbReference type="Gene3D" id="1.10.3210.10">
    <property type="entry name" value="Hypothetical protein af1432"/>
    <property type="match status" value="1"/>
</dbReference>
<dbReference type="InterPro" id="IPR050135">
    <property type="entry name" value="dGTPase-like"/>
</dbReference>
<comment type="similarity">
    <text evidence="1">Belongs to the SAMHD1 family.</text>
</comment>
<name>A0AAN4Z7F3_9BILA</name>
<dbReference type="AlphaFoldDB" id="A0AAN4Z7F3"/>
<evidence type="ECO:0000313" key="4">
    <source>
        <dbReference type="Proteomes" id="UP001328107"/>
    </source>
</evidence>